<keyword evidence="1" id="KW-0479">Metal-binding</keyword>
<evidence type="ECO:0000259" key="4">
    <source>
        <dbReference type="Pfam" id="PF01979"/>
    </source>
</evidence>
<evidence type="ECO:0000313" key="5">
    <source>
        <dbReference type="EMBL" id="EFM09261.1"/>
    </source>
</evidence>
<dbReference type="FunFam" id="3.20.20.140:FF:000014">
    <property type="entry name" value="5-methylthioadenosine/S-adenosylhomocysteine deaminase"/>
    <property type="match status" value="1"/>
</dbReference>
<dbReference type="Gene3D" id="2.30.40.10">
    <property type="entry name" value="Urease, subunit C, domain 1"/>
    <property type="match status" value="1"/>
</dbReference>
<evidence type="ECO:0000256" key="2">
    <source>
        <dbReference type="ARBA" id="ARBA00022801"/>
    </source>
</evidence>
<dbReference type="STRING" id="717606.PaecuDRAFT_3798"/>
<dbReference type="PANTHER" id="PTHR43794">
    <property type="entry name" value="AMINOHYDROLASE SSNA-RELATED"/>
    <property type="match status" value="1"/>
</dbReference>
<dbReference type="OrthoDB" id="9807210at2"/>
<keyword evidence="2 5" id="KW-0378">Hydrolase</keyword>
<dbReference type="InterPro" id="IPR011059">
    <property type="entry name" value="Metal-dep_hydrolase_composite"/>
</dbReference>
<dbReference type="eggNOG" id="COG0402">
    <property type="taxonomic scope" value="Bacteria"/>
</dbReference>
<dbReference type="SUPFAM" id="SSF51338">
    <property type="entry name" value="Composite domain of metallo-dependent hydrolases"/>
    <property type="match status" value="1"/>
</dbReference>
<accession>E0IDQ7</accession>
<dbReference type="Gene3D" id="3.20.20.140">
    <property type="entry name" value="Metal-dependent hydrolases"/>
    <property type="match status" value="1"/>
</dbReference>
<dbReference type="CDD" id="cd01298">
    <property type="entry name" value="ATZ_TRZ_like"/>
    <property type="match status" value="1"/>
</dbReference>
<dbReference type="InterPro" id="IPR032466">
    <property type="entry name" value="Metal_Hydrolase"/>
</dbReference>
<name>E0IDQ7_9BACL</name>
<gene>
    <name evidence="5" type="ORF">PaecuDRAFT_3798</name>
</gene>
<feature type="domain" description="Amidohydrolase-related" evidence="4">
    <location>
        <begin position="57"/>
        <end position="416"/>
    </location>
</feature>
<dbReference type="EMBL" id="AEDD01000011">
    <property type="protein sequence ID" value="EFM09261.1"/>
    <property type="molecule type" value="Genomic_DNA"/>
</dbReference>
<dbReference type="Pfam" id="PF01979">
    <property type="entry name" value="Amidohydro_1"/>
    <property type="match status" value="1"/>
</dbReference>
<evidence type="ECO:0000313" key="6">
    <source>
        <dbReference type="Proteomes" id="UP000005387"/>
    </source>
</evidence>
<reference evidence="5 6" key="1">
    <citation type="submission" date="2010-07" db="EMBL/GenBank/DDBJ databases">
        <title>The draft genome of Paenibacillus curdlanolyticus YK9.</title>
        <authorList>
            <consortium name="US DOE Joint Genome Institute (JGI-PGF)"/>
            <person name="Lucas S."/>
            <person name="Copeland A."/>
            <person name="Lapidus A."/>
            <person name="Cheng J.-F."/>
            <person name="Bruce D."/>
            <person name="Goodwin L."/>
            <person name="Pitluck S."/>
            <person name="Land M.L."/>
            <person name="Hauser L."/>
            <person name="Chang Y.-J."/>
            <person name="Jeffries C."/>
            <person name="Anderson I.J."/>
            <person name="Johnson E."/>
            <person name="Loganathan U."/>
            <person name="Mulhopadhyay B."/>
            <person name="Kyrpides N."/>
            <person name="Woyke T.J."/>
        </authorList>
    </citation>
    <scope>NUCLEOTIDE SEQUENCE [LARGE SCALE GENOMIC DNA]</scope>
    <source>
        <strain evidence="5 6">YK9</strain>
    </source>
</reference>
<dbReference type="GO" id="GO:0046872">
    <property type="term" value="F:metal ion binding"/>
    <property type="evidence" value="ECO:0007669"/>
    <property type="project" value="UniProtKB-KW"/>
</dbReference>
<dbReference type="GO" id="GO:0019239">
    <property type="term" value="F:deaminase activity"/>
    <property type="evidence" value="ECO:0007669"/>
    <property type="project" value="UniProtKB-ARBA"/>
</dbReference>
<dbReference type="InterPro" id="IPR006680">
    <property type="entry name" value="Amidohydro-rel"/>
</dbReference>
<keyword evidence="3" id="KW-0862">Zinc</keyword>
<dbReference type="AlphaFoldDB" id="E0IDQ7"/>
<dbReference type="GO" id="GO:0016814">
    <property type="term" value="F:hydrolase activity, acting on carbon-nitrogen (but not peptide) bonds, in cyclic amidines"/>
    <property type="evidence" value="ECO:0007669"/>
    <property type="project" value="UniProtKB-ARBA"/>
</dbReference>
<organism evidence="5 6">
    <name type="scientific">Paenibacillus curdlanolyticus YK9</name>
    <dbReference type="NCBI Taxonomy" id="717606"/>
    <lineage>
        <taxon>Bacteria</taxon>
        <taxon>Bacillati</taxon>
        <taxon>Bacillota</taxon>
        <taxon>Bacilli</taxon>
        <taxon>Bacillales</taxon>
        <taxon>Paenibacillaceae</taxon>
        <taxon>Paenibacillus</taxon>
    </lineage>
</organism>
<dbReference type="InterPro" id="IPR050287">
    <property type="entry name" value="MTA/SAH_deaminase"/>
</dbReference>
<dbReference type="NCBIfam" id="NF005557">
    <property type="entry name" value="PRK07228.1"/>
    <property type="match status" value="1"/>
</dbReference>
<keyword evidence="6" id="KW-1185">Reference proteome</keyword>
<proteinExistence type="predicted"/>
<dbReference type="PANTHER" id="PTHR43794:SF11">
    <property type="entry name" value="AMIDOHYDROLASE-RELATED DOMAIN-CONTAINING PROTEIN"/>
    <property type="match status" value="1"/>
</dbReference>
<dbReference type="SUPFAM" id="SSF51556">
    <property type="entry name" value="Metallo-dependent hydrolases"/>
    <property type="match status" value="1"/>
</dbReference>
<dbReference type="Proteomes" id="UP000005387">
    <property type="component" value="Unassembled WGS sequence"/>
</dbReference>
<dbReference type="RefSeq" id="WP_006039784.1">
    <property type="nucleotide sequence ID" value="NZ_AEDD01000011.1"/>
</dbReference>
<evidence type="ECO:0000256" key="3">
    <source>
        <dbReference type="ARBA" id="ARBA00022833"/>
    </source>
</evidence>
<sequence length="447" mass="49140">MGNMLIRNAIIVTMNEAGDVLRGDVRIVNDRIVAFGNFEGAEDGFVPDTVYEADGRILLPGFIQTHVHLCQTLFRGRADDMELLDWLRTRIWPLEAAHDEQSVYVSALLGIGELIQSGTTTLLDMETVHYTDSAFRAMAESGIRAISGKVMMDRKGGDVPDALQEDTARSIEESVALLRKWHGYDGGRLQYAFCPRFVVSCTEELLIAVRDLSAEHNVLVHTHASENRGEIELVERETGLRNVAYLDAIGLASPRLVLAHSIWLDDAEREIIKRTGTKVTHCPGSNLKLASGVADVPGLLGDGVQVGIGADGAPCNNTLDMFQEMRLTAMIHKVHHGPTAMDARTVLRMATIGGAEVLGMEKEIGSIEAGKKADLVLLDLNKFHAFPSYDADLYSRIVYSAGRGDVHSVWIDGRLVMDNRCMTMMDEADVLRKADEAIARLLTRMSL</sequence>
<protein>
    <submittedName>
        <fullName evidence="5">Amidohydrolase</fullName>
    </submittedName>
</protein>
<evidence type="ECO:0000256" key="1">
    <source>
        <dbReference type="ARBA" id="ARBA00022723"/>
    </source>
</evidence>